<evidence type="ECO:0000259" key="3">
    <source>
        <dbReference type="Pfam" id="PF13439"/>
    </source>
</evidence>
<dbReference type="InterPro" id="IPR001296">
    <property type="entry name" value="Glyco_trans_1"/>
</dbReference>
<dbReference type="PANTHER" id="PTHR46401:SF2">
    <property type="entry name" value="GLYCOSYLTRANSFERASE WBBK-RELATED"/>
    <property type="match status" value="1"/>
</dbReference>
<evidence type="ECO:0000313" key="5">
    <source>
        <dbReference type="Proteomes" id="UP000676428"/>
    </source>
</evidence>
<organism evidence="4 5">
    <name type="scientific">Shewanella dokdonensis</name>
    <dbReference type="NCBI Taxonomy" id="712036"/>
    <lineage>
        <taxon>Bacteria</taxon>
        <taxon>Pseudomonadati</taxon>
        <taxon>Pseudomonadota</taxon>
        <taxon>Gammaproteobacteria</taxon>
        <taxon>Alteromonadales</taxon>
        <taxon>Shewanellaceae</taxon>
        <taxon>Shewanella</taxon>
    </lineage>
</organism>
<gene>
    <name evidence="4" type="ORF">KHX94_02760</name>
</gene>
<dbReference type="PANTHER" id="PTHR46401">
    <property type="entry name" value="GLYCOSYLTRANSFERASE WBBK-RELATED"/>
    <property type="match status" value="1"/>
</dbReference>
<evidence type="ECO:0000259" key="2">
    <source>
        <dbReference type="Pfam" id="PF00534"/>
    </source>
</evidence>
<dbReference type="Pfam" id="PF00534">
    <property type="entry name" value="Glycos_transf_1"/>
    <property type="match status" value="1"/>
</dbReference>
<feature type="domain" description="Glycosyl transferase family 1" evidence="2">
    <location>
        <begin position="238"/>
        <end position="409"/>
    </location>
</feature>
<dbReference type="EMBL" id="CP074572">
    <property type="protein sequence ID" value="QVK23661.1"/>
    <property type="molecule type" value="Genomic_DNA"/>
</dbReference>
<sequence length="438" mass="51916">MKIAIIHSHLNNRGGSQRYVIEIANNFKKLGVDVNIFCYEYNKKLCFQELTYNLNIKKIYTRENVFEDKNSYKKSNILKKYLKLFYNVKMIRRIANSIGIDYLFSLYVTNKNASKVAELMLNNHDDYDLIFAHEEPLSVYAAIKYKKNKNIPIYWFCYDSIEKWFLEWKVEYHNSFIRNFLLKQIYFKYDRYLINKFVDKSAVLDKKMSQRYFKLYGKLPLIRRGGLPKNVIGYGRENKIREKFNLSDNINIILLLTRFVKYKRVHDIFDVYMKLDDGIRKNIFIYINAPVTDQLYYQWCIDKYKEVLENNNIILDLEFSGNDNEMYDMYLSSDIFVFPNDNQTWGHAPLESMGCGTAALVSSGCGISEVVKSITPEAVFEVGNIHELTDMIENMVKSRSYKKISEKQKDYVKNNLVWEDVCKIYIADFKDILGNKHV</sequence>
<protein>
    <submittedName>
        <fullName evidence="4">Glycosyltransferase family 4 protein</fullName>
    </submittedName>
</protein>
<dbReference type="RefSeq" id="WP_213682279.1">
    <property type="nucleotide sequence ID" value="NZ_CP074572.1"/>
</dbReference>
<keyword evidence="1" id="KW-0808">Transferase</keyword>
<keyword evidence="5" id="KW-1185">Reference proteome</keyword>
<evidence type="ECO:0000313" key="4">
    <source>
        <dbReference type="EMBL" id="QVK23661.1"/>
    </source>
</evidence>
<proteinExistence type="predicted"/>
<dbReference type="SUPFAM" id="SSF53756">
    <property type="entry name" value="UDP-Glycosyltransferase/glycogen phosphorylase"/>
    <property type="match status" value="1"/>
</dbReference>
<dbReference type="Gene3D" id="3.40.50.2000">
    <property type="entry name" value="Glycogen Phosphorylase B"/>
    <property type="match status" value="2"/>
</dbReference>
<dbReference type="CDD" id="cd03801">
    <property type="entry name" value="GT4_PimA-like"/>
    <property type="match status" value="1"/>
</dbReference>
<dbReference type="Proteomes" id="UP000676428">
    <property type="component" value="Chromosome"/>
</dbReference>
<dbReference type="Pfam" id="PF13439">
    <property type="entry name" value="Glyco_transf_4"/>
    <property type="match status" value="1"/>
</dbReference>
<dbReference type="InterPro" id="IPR028098">
    <property type="entry name" value="Glyco_trans_4-like_N"/>
</dbReference>
<feature type="domain" description="Glycosyltransferase subfamily 4-like N-terminal" evidence="3">
    <location>
        <begin position="14"/>
        <end position="191"/>
    </location>
</feature>
<name>A0ABX8DHI4_9GAMM</name>
<evidence type="ECO:0000256" key="1">
    <source>
        <dbReference type="ARBA" id="ARBA00022679"/>
    </source>
</evidence>
<accession>A0ABX8DHI4</accession>
<reference evidence="4 5" key="1">
    <citation type="journal article" date="2012" name="Int. J. Syst. Evol. Microbiol.">
        <title>Shewanella dokdonensis sp. nov., isolated from seawater.</title>
        <authorList>
            <person name="Sung H.R."/>
            <person name="Yoon J.H."/>
            <person name="Ghim S.Y."/>
        </authorList>
    </citation>
    <scope>NUCLEOTIDE SEQUENCE [LARGE SCALE GENOMIC DNA]</scope>
    <source>
        <strain evidence="4 5">DSM 23626</strain>
    </source>
</reference>